<feature type="transmembrane region" description="Helical" evidence="1">
    <location>
        <begin position="70"/>
        <end position="95"/>
    </location>
</feature>
<evidence type="ECO:0000313" key="2">
    <source>
        <dbReference type="EMBL" id="ELZ28225.1"/>
    </source>
</evidence>
<dbReference type="STRING" id="797114.C475_05450"/>
<evidence type="ECO:0000256" key="1">
    <source>
        <dbReference type="SAM" id="Phobius"/>
    </source>
</evidence>
<sequence>MEAGFVGAMALLVCFGLVVASPVVALAAWALSTRSDYFGDALGTVVAGAVGLFAAAAVALAVFVDPAAGLTFGVVAVGAALVLAVVPVLFGRQLLGRWTLLDADEALAYATLGWPVAMVTSAALFVAPGGLARYNVLFLEGVAATVAWMTLVLVVTLGPALAGLGLYNVVERVVRPGSGLR</sequence>
<keyword evidence="3" id="KW-1185">Reference proteome</keyword>
<dbReference type="EMBL" id="AOIU01000011">
    <property type="protein sequence ID" value="ELZ28225.1"/>
    <property type="molecule type" value="Genomic_DNA"/>
</dbReference>
<organism evidence="2 3">
    <name type="scientific">Halosimplex carlsbadense 2-9-1</name>
    <dbReference type="NCBI Taxonomy" id="797114"/>
    <lineage>
        <taxon>Archaea</taxon>
        <taxon>Methanobacteriati</taxon>
        <taxon>Methanobacteriota</taxon>
        <taxon>Stenosarchaea group</taxon>
        <taxon>Halobacteria</taxon>
        <taxon>Halobacteriales</taxon>
        <taxon>Haloarculaceae</taxon>
        <taxon>Halosimplex</taxon>
    </lineage>
</organism>
<dbReference type="eggNOG" id="ENOG502N5U6">
    <property type="taxonomic scope" value="Archaea"/>
</dbReference>
<reference evidence="2 3" key="1">
    <citation type="journal article" date="2014" name="PLoS Genet.">
        <title>Phylogenetically driven sequencing of extremely halophilic archaea reveals strategies for static and dynamic osmo-response.</title>
        <authorList>
            <person name="Becker E.A."/>
            <person name="Seitzer P.M."/>
            <person name="Tritt A."/>
            <person name="Larsen D."/>
            <person name="Krusor M."/>
            <person name="Yao A.I."/>
            <person name="Wu D."/>
            <person name="Madern D."/>
            <person name="Eisen J.A."/>
            <person name="Darling A.E."/>
            <person name="Facciotti M.T."/>
        </authorList>
    </citation>
    <scope>NUCLEOTIDE SEQUENCE [LARGE SCALE GENOMIC DNA]</scope>
    <source>
        <strain evidence="2 3">2-9-1</strain>
    </source>
</reference>
<proteinExistence type="predicted"/>
<evidence type="ECO:0000313" key="3">
    <source>
        <dbReference type="Proteomes" id="UP000011626"/>
    </source>
</evidence>
<keyword evidence="1" id="KW-1133">Transmembrane helix</keyword>
<feature type="transmembrane region" description="Helical" evidence="1">
    <location>
        <begin position="107"/>
        <end position="127"/>
    </location>
</feature>
<feature type="transmembrane region" description="Helical" evidence="1">
    <location>
        <begin position="41"/>
        <end position="64"/>
    </location>
</feature>
<dbReference type="OrthoDB" id="242602at2157"/>
<dbReference type="RefSeq" id="WP_006882762.1">
    <property type="nucleotide sequence ID" value="NZ_AOIU01000011.1"/>
</dbReference>
<accession>M0CYC7</accession>
<name>M0CYC7_9EURY</name>
<keyword evidence="1" id="KW-0472">Membrane</keyword>
<protein>
    <submittedName>
        <fullName evidence="2">Uncharacterized protein</fullName>
    </submittedName>
</protein>
<keyword evidence="1" id="KW-0812">Transmembrane</keyword>
<dbReference type="Proteomes" id="UP000011626">
    <property type="component" value="Unassembled WGS sequence"/>
</dbReference>
<feature type="transmembrane region" description="Helical" evidence="1">
    <location>
        <begin position="6"/>
        <end position="29"/>
    </location>
</feature>
<gene>
    <name evidence="2" type="ORF">C475_05450</name>
</gene>
<comment type="caution">
    <text evidence="2">The sequence shown here is derived from an EMBL/GenBank/DDBJ whole genome shotgun (WGS) entry which is preliminary data.</text>
</comment>
<dbReference type="AlphaFoldDB" id="M0CYC7"/>